<dbReference type="SUPFAM" id="SSF51197">
    <property type="entry name" value="Clavaminate synthase-like"/>
    <property type="match status" value="1"/>
</dbReference>
<comment type="similarity">
    <text evidence="3">Belongs to the PhyH family. EctD subfamily.</text>
</comment>
<evidence type="ECO:0000256" key="6">
    <source>
        <dbReference type="ARBA" id="ARBA00022964"/>
    </source>
</evidence>
<protein>
    <recommendedName>
        <fullName evidence="10">Ectoine hydroxylase</fullName>
        <ecNumber evidence="10">1.14.11.55</ecNumber>
    </recommendedName>
</protein>
<dbReference type="PANTHER" id="PTHR20883">
    <property type="entry name" value="PHYTANOYL-COA DIOXYGENASE DOMAIN CONTAINING 1"/>
    <property type="match status" value="1"/>
</dbReference>
<keyword evidence="13" id="KW-1185">Reference proteome</keyword>
<evidence type="ECO:0000256" key="5">
    <source>
        <dbReference type="ARBA" id="ARBA00022723"/>
    </source>
</evidence>
<keyword evidence="7 12" id="KW-0560">Oxidoreductase</keyword>
<evidence type="ECO:0000313" key="13">
    <source>
        <dbReference type="Proteomes" id="UP000484885"/>
    </source>
</evidence>
<keyword evidence="6" id="KW-0223">Dioxygenase</keyword>
<dbReference type="GO" id="GO:0016706">
    <property type="term" value="F:2-oxoglutarate-dependent dioxygenase activity"/>
    <property type="evidence" value="ECO:0007669"/>
    <property type="project" value="InterPro"/>
</dbReference>
<dbReference type="Proteomes" id="UP000484885">
    <property type="component" value="Unassembled WGS sequence"/>
</dbReference>
<dbReference type="NCBIfam" id="TIGR02408">
    <property type="entry name" value="ectoine_ThpD"/>
    <property type="match status" value="1"/>
</dbReference>
<evidence type="ECO:0000256" key="3">
    <source>
        <dbReference type="ARBA" id="ARBA00007851"/>
    </source>
</evidence>
<dbReference type="InterPro" id="IPR008775">
    <property type="entry name" value="Phytyl_CoA_dOase-like"/>
</dbReference>
<dbReference type="Pfam" id="PF05721">
    <property type="entry name" value="PhyH"/>
    <property type="match status" value="1"/>
</dbReference>
<feature type="compositionally biased region" description="Basic and acidic residues" evidence="11">
    <location>
        <begin position="9"/>
        <end position="24"/>
    </location>
</feature>
<keyword evidence="5" id="KW-0479">Metal-binding</keyword>
<dbReference type="EMBL" id="JAAGSC010000023">
    <property type="protein sequence ID" value="NDY94156.1"/>
    <property type="molecule type" value="Genomic_DNA"/>
</dbReference>
<comment type="catalytic activity">
    <reaction evidence="9">
        <text>L-ectoine + 2-oxoglutarate + O2 = 5-hydroxyectoine + succinate + CO2</text>
        <dbReference type="Rhea" id="RHEA:45740"/>
        <dbReference type="ChEBI" id="CHEBI:15379"/>
        <dbReference type="ChEBI" id="CHEBI:16526"/>
        <dbReference type="ChEBI" id="CHEBI:16810"/>
        <dbReference type="ChEBI" id="CHEBI:30031"/>
        <dbReference type="ChEBI" id="CHEBI:58515"/>
        <dbReference type="ChEBI" id="CHEBI:85413"/>
        <dbReference type="EC" id="1.14.11.55"/>
    </reaction>
</comment>
<comment type="function">
    <text evidence="2">Involved in the biosynthesis of 5-hydroxyectoine, called compatible solute, which helps organisms to survive extreme osmotic stress by acting as a highly soluble organic osmolyte. Catalyzes the 2-oxoglutarate-dependent selective hydroxylation of L-ectoine to yield (4S,5S)-5-hydroxyectoine.</text>
</comment>
<evidence type="ECO:0000256" key="2">
    <source>
        <dbReference type="ARBA" id="ARBA00004063"/>
    </source>
</evidence>
<dbReference type="PANTHER" id="PTHR20883:SF48">
    <property type="entry name" value="ECTOINE DIOXYGENASE"/>
    <property type="match status" value="1"/>
</dbReference>
<dbReference type="Gene3D" id="2.60.120.620">
    <property type="entry name" value="q2cbj1_9rhob like domain"/>
    <property type="match status" value="1"/>
</dbReference>
<organism evidence="12 13">
    <name type="scientific">Wenzhouxiangella limi</name>
    <dbReference type="NCBI Taxonomy" id="2707351"/>
    <lineage>
        <taxon>Bacteria</taxon>
        <taxon>Pseudomonadati</taxon>
        <taxon>Pseudomonadota</taxon>
        <taxon>Gammaproteobacteria</taxon>
        <taxon>Chromatiales</taxon>
        <taxon>Wenzhouxiangellaceae</taxon>
        <taxon>Wenzhouxiangella</taxon>
    </lineage>
</organism>
<dbReference type="AlphaFoldDB" id="A0A845UYJ9"/>
<evidence type="ECO:0000256" key="9">
    <source>
        <dbReference type="ARBA" id="ARBA00049228"/>
    </source>
</evidence>
<comment type="cofactor">
    <cofactor evidence="1">
        <name>Fe(2+)</name>
        <dbReference type="ChEBI" id="CHEBI:29033"/>
    </cofactor>
</comment>
<name>A0A845UYJ9_9GAMM</name>
<evidence type="ECO:0000256" key="11">
    <source>
        <dbReference type="SAM" id="MobiDB-lite"/>
    </source>
</evidence>
<comment type="subunit">
    <text evidence="4">Homodimer.</text>
</comment>
<evidence type="ECO:0000256" key="8">
    <source>
        <dbReference type="ARBA" id="ARBA00023004"/>
    </source>
</evidence>
<feature type="region of interest" description="Disordered" evidence="11">
    <location>
        <begin position="1"/>
        <end position="34"/>
    </location>
</feature>
<evidence type="ECO:0000313" key="12">
    <source>
        <dbReference type="EMBL" id="NDY94156.1"/>
    </source>
</evidence>
<dbReference type="GO" id="GO:0005506">
    <property type="term" value="F:iron ion binding"/>
    <property type="evidence" value="ECO:0007669"/>
    <property type="project" value="UniProtKB-ARBA"/>
</dbReference>
<accession>A0A845UYJ9</accession>
<evidence type="ECO:0000256" key="10">
    <source>
        <dbReference type="NCBIfam" id="TIGR02408"/>
    </source>
</evidence>
<evidence type="ECO:0000256" key="4">
    <source>
        <dbReference type="ARBA" id="ARBA00011738"/>
    </source>
</evidence>
<gene>
    <name evidence="12" type="primary">thpD</name>
    <name evidence="12" type="ORF">G3I74_00210</name>
</gene>
<reference evidence="12 13" key="1">
    <citation type="submission" date="2020-02" db="EMBL/GenBank/DDBJ databases">
        <authorList>
            <person name="Zhang X.-Y."/>
        </authorList>
    </citation>
    <scope>NUCLEOTIDE SEQUENCE [LARGE SCALE GENOMIC DNA]</scope>
    <source>
        <strain evidence="12 13">C33</strain>
    </source>
</reference>
<comment type="caution">
    <text evidence="12">The sequence shown here is derived from an EMBL/GenBank/DDBJ whole genome shotgun (WGS) entry which is preliminary data.</text>
</comment>
<dbReference type="EC" id="1.14.11.55" evidence="10"/>
<evidence type="ECO:0000256" key="7">
    <source>
        <dbReference type="ARBA" id="ARBA00023002"/>
    </source>
</evidence>
<keyword evidence="8" id="KW-0408">Iron</keyword>
<proteinExistence type="inferred from homology"/>
<dbReference type="InterPro" id="IPR012774">
    <property type="entry name" value="EctD"/>
</dbReference>
<evidence type="ECO:0000256" key="1">
    <source>
        <dbReference type="ARBA" id="ARBA00001954"/>
    </source>
</evidence>
<sequence length="317" mass="35818">MATTTDLYPSRKSEPDEFFPRRDPTVYGTPDDGPLEQEQLDRYRRDGFLFFPGFFSGNELGQYRKELSRLCCDPDMAGREEVITEPDGEEVRSIFRVHHHSQLFDELSRHPRVLPMAEQLLGSPVYLHQSRINYKPGFKGKGFNWHSDFETWHAEDGMPAMRAVSCSVILTDNDMYNGPLMLIPGSHRYFIPCAGPTPDNHYRQSLRVQKLGVPDTDSLAHMIESGGIESAIGPAGSLLLFECNLLHGSNANMSPTPRSNAFFVYNSVFNTPDRPFGARHRRPGFLSNNESFAPLKTARAKHRTDLARETDSALRPA</sequence>